<sequence length="218" mass="24190">MIAALALVGWRWTTGNVGVIEPGSIYRSAQLDAETLAALIRRRGIRSVLNLRGPNPAADWYPAEREATLSAGATLIDVPLASDYWLTPEQAEQLVEVLDSASRPLLVHCQFGAERTGLVASMAVLLRPGGSIAEAEAQFSPYFLFLPIKDGLVMRGLLRQYQRWLADSQAEHSPATFRRWIAEQYRPGTPNRSQWPYNPYPLRVVTRPADDTGAPVHR</sequence>
<dbReference type="PANTHER" id="PTHR31126">
    <property type="entry name" value="TYROSINE-PROTEIN PHOSPHATASE"/>
    <property type="match status" value="1"/>
</dbReference>
<organism evidence="3 4">
    <name type="scientific">Tautonia sociabilis</name>
    <dbReference type="NCBI Taxonomy" id="2080755"/>
    <lineage>
        <taxon>Bacteria</taxon>
        <taxon>Pseudomonadati</taxon>
        <taxon>Planctomycetota</taxon>
        <taxon>Planctomycetia</taxon>
        <taxon>Isosphaerales</taxon>
        <taxon>Isosphaeraceae</taxon>
        <taxon>Tautonia</taxon>
    </lineage>
</organism>
<dbReference type="Pfam" id="PF22741">
    <property type="entry name" value="PTP-NADK"/>
    <property type="match status" value="1"/>
</dbReference>
<evidence type="ECO:0000259" key="2">
    <source>
        <dbReference type="Pfam" id="PF22741"/>
    </source>
</evidence>
<dbReference type="PANTHER" id="PTHR31126:SF72">
    <property type="entry name" value="DUAL SPECIFICITY PROTEIN PHOSPHATASE TPBA"/>
    <property type="match status" value="1"/>
</dbReference>
<dbReference type="InterPro" id="IPR055214">
    <property type="entry name" value="PTP-NADK"/>
</dbReference>
<dbReference type="InterPro" id="IPR016130">
    <property type="entry name" value="Tyr_Pase_AS"/>
</dbReference>
<gene>
    <name evidence="3" type="ORF">TsocGM_17035</name>
</gene>
<dbReference type="OrthoDB" id="9814896at2"/>
<protein>
    <submittedName>
        <fullName evidence="3">Protein tyrosine phosphatase</fullName>
    </submittedName>
</protein>
<dbReference type="AlphaFoldDB" id="A0A432MGR9"/>
<name>A0A432MGR9_9BACT</name>
<keyword evidence="4" id="KW-1185">Reference proteome</keyword>
<reference evidence="3 4" key="2">
    <citation type="submission" date="2019-01" db="EMBL/GenBank/DDBJ databases">
        <title>Tautonia sociabilis, a novel thermotolerant planctomycete of Isosphaeraceae family, isolated from a 4000 m deep subterranean habitat.</title>
        <authorList>
            <person name="Kovaleva O.L."/>
            <person name="Elcheninov A.G."/>
            <person name="Van Heerden E."/>
            <person name="Toshchakov S.V."/>
            <person name="Novikov A."/>
            <person name="Bonch-Osmolovskaya E.A."/>
            <person name="Kublanov I.V."/>
        </authorList>
    </citation>
    <scope>NUCLEOTIDE SEQUENCE [LARGE SCALE GENOMIC DNA]</scope>
    <source>
        <strain evidence="3 4">GM2012</strain>
    </source>
</reference>
<comment type="similarity">
    <text evidence="1">Belongs to the protein-tyrosine phosphatase family.</text>
</comment>
<evidence type="ECO:0000256" key="1">
    <source>
        <dbReference type="ARBA" id="ARBA00009580"/>
    </source>
</evidence>
<accession>A0A432MGR9</accession>
<dbReference type="EMBL" id="RYZH01000034">
    <property type="protein sequence ID" value="RUL86119.1"/>
    <property type="molecule type" value="Genomic_DNA"/>
</dbReference>
<feature type="domain" description="DSP-PTPase phosphatase fused to NAD+ Kinase" evidence="2">
    <location>
        <begin position="25"/>
        <end position="120"/>
    </location>
</feature>
<dbReference type="SUPFAM" id="SSF52799">
    <property type="entry name" value="(Phosphotyrosine protein) phosphatases II"/>
    <property type="match status" value="1"/>
</dbReference>
<dbReference type="GO" id="GO:0016791">
    <property type="term" value="F:phosphatase activity"/>
    <property type="evidence" value="ECO:0007669"/>
    <property type="project" value="TreeGrafter"/>
</dbReference>
<evidence type="ECO:0000313" key="3">
    <source>
        <dbReference type="EMBL" id="RUL86119.1"/>
    </source>
</evidence>
<dbReference type="PROSITE" id="PS00383">
    <property type="entry name" value="TYR_PHOSPHATASE_1"/>
    <property type="match status" value="1"/>
</dbReference>
<reference evidence="3 4" key="1">
    <citation type="submission" date="2018-12" db="EMBL/GenBank/DDBJ databases">
        <authorList>
            <person name="Toschakov S.V."/>
        </authorList>
    </citation>
    <scope>NUCLEOTIDE SEQUENCE [LARGE SCALE GENOMIC DNA]</scope>
    <source>
        <strain evidence="3 4">GM2012</strain>
    </source>
</reference>
<dbReference type="Gene3D" id="3.90.190.10">
    <property type="entry name" value="Protein tyrosine phosphatase superfamily"/>
    <property type="match status" value="1"/>
</dbReference>
<proteinExistence type="inferred from homology"/>
<evidence type="ECO:0000313" key="4">
    <source>
        <dbReference type="Proteomes" id="UP000280296"/>
    </source>
</evidence>
<dbReference type="InterPro" id="IPR029021">
    <property type="entry name" value="Prot-tyrosine_phosphatase-like"/>
</dbReference>
<comment type="caution">
    <text evidence="3">The sequence shown here is derived from an EMBL/GenBank/DDBJ whole genome shotgun (WGS) entry which is preliminary data.</text>
</comment>
<dbReference type="Proteomes" id="UP000280296">
    <property type="component" value="Unassembled WGS sequence"/>
</dbReference>